<dbReference type="Gene3D" id="3.90.1150.10">
    <property type="entry name" value="Aspartate Aminotransferase, domain 1"/>
    <property type="match status" value="1"/>
</dbReference>
<keyword evidence="2 5" id="KW-0663">Pyridoxal phosphate</keyword>
<dbReference type="InterPro" id="IPR015424">
    <property type="entry name" value="PyrdxlP-dep_Trfase"/>
</dbReference>
<name>A0A285V521_9ACTN</name>
<dbReference type="OrthoDB" id="3401800at2"/>
<organism evidence="7 8">
    <name type="scientific">Blastococcus aggregatus</name>
    <dbReference type="NCBI Taxonomy" id="38502"/>
    <lineage>
        <taxon>Bacteria</taxon>
        <taxon>Bacillati</taxon>
        <taxon>Actinomycetota</taxon>
        <taxon>Actinomycetes</taxon>
        <taxon>Geodermatophilales</taxon>
        <taxon>Geodermatophilaceae</taxon>
        <taxon>Blastococcus</taxon>
    </lineage>
</organism>
<dbReference type="Gene3D" id="6.10.140.2150">
    <property type="match status" value="1"/>
</dbReference>
<evidence type="ECO:0000256" key="4">
    <source>
        <dbReference type="ARBA" id="ARBA00038302"/>
    </source>
</evidence>
<comment type="cofactor">
    <cofactor evidence="1 5 6">
        <name>pyridoxal 5'-phosphate</name>
        <dbReference type="ChEBI" id="CHEBI:597326"/>
    </cofactor>
</comment>
<dbReference type="Pfam" id="PF00282">
    <property type="entry name" value="Pyridoxal_deC"/>
    <property type="match status" value="1"/>
</dbReference>
<dbReference type="AlphaFoldDB" id="A0A285V521"/>
<evidence type="ECO:0000256" key="5">
    <source>
        <dbReference type="PIRSR" id="PIRSR602129-50"/>
    </source>
</evidence>
<dbReference type="InterPro" id="IPR015421">
    <property type="entry name" value="PyrdxlP-dep_Trfase_major"/>
</dbReference>
<evidence type="ECO:0000313" key="8">
    <source>
        <dbReference type="Proteomes" id="UP000219435"/>
    </source>
</evidence>
<dbReference type="Gene3D" id="3.40.640.10">
    <property type="entry name" value="Type I PLP-dependent aspartate aminotransferase-like (Major domain)"/>
    <property type="match status" value="1"/>
</dbReference>
<dbReference type="GO" id="GO:0004058">
    <property type="term" value="F:aromatic-L-amino-acid decarboxylase activity"/>
    <property type="evidence" value="ECO:0007669"/>
    <property type="project" value="UniProtKB-ARBA"/>
</dbReference>
<dbReference type="GO" id="GO:0030170">
    <property type="term" value="F:pyridoxal phosphate binding"/>
    <property type="evidence" value="ECO:0007669"/>
    <property type="project" value="InterPro"/>
</dbReference>
<evidence type="ECO:0000256" key="3">
    <source>
        <dbReference type="ARBA" id="ARBA00023239"/>
    </source>
</evidence>
<dbReference type="RefSeq" id="WP_097194749.1">
    <property type="nucleotide sequence ID" value="NZ_OBQI01000002.1"/>
</dbReference>
<keyword evidence="3 6" id="KW-0456">Lyase</keyword>
<dbReference type="InterPro" id="IPR002129">
    <property type="entry name" value="PyrdxlP-dep_de-COase"/>
</dbReference>
<dbReference type="EMBL" id="OBQI01000002">
    <property type="protein sequence ID" value="SOC49235.1"/>
    <property type="molecule type" value="Genomic_DNA"/>
</dbReference>
<proteinExistence type="inferred from homology"/>
<gene>
    <name evidence="7" type="ORF">SAMN05660748_1954</name>
</gene>
<dbReference type="PANTHER" id="PTHR42735:SF6">
    <property type="entry name" value="SPHINGOSINE-1-PHOSPHATE LYASE 1"/>
    <property type="match status" value="1"/>
</dbReference>
<dbReference type="SUPFAM" id="SSF53383">
    <property type="entry name" value="PLP-dependent transferases"/>
    <property type="match status" value="1"/>
</dbReference>
<protein>
    <submittedName>
        <fullName evidence="7">Glutamate or tyrosine decarboxylase</fullName>
    </submittedName>
</protein>
<dbReference type="Proteomes" id="UP000219435">
    <property type="component" value="Unassembled WGS sequence"/>
</dbReference>
<dbReference type="InterPro" id="IPR015422">
    <property type="entry name" value="PyrdxlP-dep_Trfase_small"/>
</dbReference>
<accession>A0A285V521</accession>
<evidence type="ECO:0000256" key="1">
    <source>
        <dbReference type="ARBA" id="ARBA00001933"/>
    </source>
</evidence>
<evidence type="ECO:0000256" key="6">
    <source>
        <dbReference type="RuleBase" id="RU000382"/>
    </source>
</evidence>
<comment type="similarity">
    <text evidence="4">Belongs to the group II decarboxylase family. Sphingosine-1-phosphate lyase subfamily.</text>
</comment>
<feature type="modified residue" description="N6-(pyridoxal phosphate)lysine" evidence="5">
    <location>
        <position position="247"/>
    </location>
</feature>
<evidence type="ECO:0000313" key="7">
    <source>
        <dbReference type="EMBL" id="SOC49235.1"/>
    </source>
</evidence>
<keyword evidence="8" id="KW-1185">Reference proteome</keyword>
<dbReference type="PANTHER" id="PTHR42735">
    <property type="match status" value="1"/>
</dbReference>
<sequence>MSTAPPAPAELPAEGTDGPAVLARMVANRHDDADWRNGRIFGLIFHPDDEELEELLADVSREYLAENALNPVRFPSLARMERETADMVAGLLHGTPGAGGLTSGGTESIFMSVLVARETARKKGIAEPVLVTAVTAHPAFAKACHLLDMRQIRVSVDEGYRLDVEAMRAAVGPDTAMVVASAPCYPYGVMDPVTEVAAIALEAGVLCHVDACLGGMMLPFWERLGEPVPPWDFRVEGVTSISADLHKYGYAFKGASVLLHRDVAQYRTQWWFDDGAWGGGLYGSPTAAGTRPAPPIAGAWAALRHLGEAGYVRQAAKVRDATRRLMAGVEAIDGLTITSTPDLCVFQFGSDVLDMDVVAEALADRGWFPNRQPGGLHLMVSPYHLKVADEFLVALAEAVEVARDGGTSDAAPAVYGAARPTGGSSS</sequence>
<dbReference type="InterPro" id="IPR050477">
    <property type="entry name" value="GrpII_AminoAcid_Decarb"/>
</dbReference>
<reference evidence="8" key="1">
    <citation type="submission" date="2017-08" db="EMBL/GenBank/DDBJ databases">
        <authorList>
            <person name="Varghese N."/>
            <person name="Submissions S."/>
        </authorList>
    </citation>
    <scope>NUCLEOTIDE SEQUENCE [LARGE SCALE GENOMIC DNA]</scope>
    <source>
        <strain evidence="8">DSM 4725</strain>
    </source>
</reference>
<evidence type="ECO:0000256" key="2">
    <source>
        <dbReference type="ARBA" id="ARBA00022898"/>
    </source>
</evidence>
<dbReference type="GO" id="GO:0019752">
    <property type="term" value="P:carboxylic acid metabolic process"/>
    <property type="evidence" value="ECO:0007669"/>
    <property type="project" value="InterPro"/>
</dbReference>